<evidence type="ECO:0000313" key="2">
    <source>
        <dbReference type="EMBL" id="GJT88808.1"/>
    </source>
</evidence>
<gene>
    <name evidence="2" type="ORF">Tco_1070525</name>
</gene>
<feature type="compositionally biased region" description="Basic and acidic residues" evidence="1">
    <location>
        <begin position="74"/>
        <end position="91"/>
    </location>
</feature>
<reference evidence="2" key="2">
    <citation type="submission" date="2022-01" db="EMBL/GenBank/DDBJ databases">
        <authorList>
            <person name="Yamashiro T."/>
            <person name="Shiraishi A."/>
            <person name="Satake H."/>
            <person name="Nakayama K."/>
        </authorList>
    </citation>
    <scope>NUCLEOTIDE SEQUENCE</scope>
</reference>
<keyword evidence="3" id="KW-1185">Reference proteome</keyword>
<name>A0ABQ5HNT3_9ASTR</name>
<proteinExistence type="predicted"/>
<dbReference type="Proteomes" id="UP001151760">
    <property type="component" value="Unassembled WGS sequence"/>
</dbReference>
<comment type="caution">
    <text evidence="2">The sequence shown here is derived from an EMBL/GenBank/DDBJ whole genome shotgun (WGS) entry which is preliminary data.</text>
</comment>
<reference evidence="2" key="1">
    <citation type="journal article" date="2022" name="Int. J. Mol. Sci.">
        <title>Draft Genome of Tanacetum Coccineum: Genomic Comparison of Closely Related Tanacetum-Family Plants.</title>
        <authorList>
            <person name="Yamashiro T."/>
            <person name="Shiraishi A."/>
            <person name="Nakayama K."/>
            <person name="Satake H."/>
        </authorList>
    </citation>
    <scope>NUCLEOTIDE SEQUENCE</scope>
</reference>
<organism evidence="2 3">
    <name type="scientific">Tanacetum coccineum</name>
    <dbReference type="NCBI Taxonomy" id="301880"/>
    <lineage>
        <taxon>Eukaryota</taxon>
        <taxon>Viridiplantae</taxon>
        <taxon>Streptophyta</taxon>
        <taxon>Embryophyta</taxon>
        <taxon>Tracheophyta</taxon>
        <taxon>Spermatophyta</taxon>
        <taxon>Magnoliopsida</taxon>
        <taxon>eudicotyledons</taxon>
        <taxon>Gunneridae</taxon>
        <taxon>Pentapetalae</taxon>
        <taxon>asterids</taxon>
        <taxon>campanulids</taxon>
        <taxon>Asterales</taxon>
        <taxon>Asteraceae</taxon>
        <taxon>Asteroideae</taxon>
        <taxon>Anthemideae</taxon>
        <taxon>Anthemidinae</taxon>
        <taxon>Tanacetum</taxon>
    </lineage>
</organism>
<sequence length="97" mass="11056">MKLWVVGSVDDAELKELEAALHVIVVCRRELNCIKSSKDENKQQVLITAGDHQNATARNGMFESRNLARRIAKERSKIARERSKKDSEKPARKIARN</sequence>
<evidence type="ECO:0000256" key="1">
    <source>
        <dbReference type="SAM" id="MobiDB-lite"/>
    </source>
</evidence>
<feature type="region of interest" description="Disordered" evidence="1">
    <location>
        <begin position="74"/>
        <end position="97"/>
    </location>
</feature>
<evidence type="ECO:0000313" key="3">
    <source>
        <dbReference type="Proteomes" id="UP001151760"/>
    </source>
</evidence>
<accession>A0ABQ5HNT3</accession>
<protein>
    <submittedName>
        <fullName evidence="2">Uncharacterized protein</fullName>
    </submittedName>
</protein>
<dbReference type="EMBL" id="BQNB010019765">
    <property type="protein sequence ID" value="GJT88808.1"/>
    <property type="molecule type" value="Genomic_DNA"/>
</dbReference>